<sequence>MKTHPGSTCYLNYVDPSIPTEPYVFRRLYICLKPLVEGFHVGCRKEEYVVVSDKQKGLEQVINKLLPDITKMNCVQHIYQNFKKEMKGGQLLRDILWEPASKKKKQQTELQPPSTENEIEQQPPSTENELEQQPPTTENEPEPPINASRRRRKDIDNDDDCQVVKVVQAPNGVPAASQRE</sequence>
<comment type="caution">
    <text evidence="2">The sequence shown here is derived from an EMBL/GenBank/DDBJ whole genome shotgun (WGS) entry which is preliminary data.</text>
</comment>
<dbReference type="AlphaFoldDB" id="A0AAV3R587"/>
<evidence type="ECO:0008006" key="4">
    <source>
        <dbReference type="Google" id="ProtNLM"/>
    </source>
</evidence>
<dbReference type="PANTHER" id="PTHR31973">
    <property type="entry name" value="POLYPROTEIN, PUTATIVE-RELATED"/>
    <property type="match status" value="1"/>
</dbReference>
<reference evidence="2 3" key="1">
    <citation type="submission" date="2024-01" db="EMBL/GenBank/DDBJ databases">
        <title>The complete chloroplast genome sequence of Lithospermum erythrorhizon: insights into the phylogenetic relationship among Boraginaceae species and the maternal lineages of purple gromwells.</title>
        <authorList>
            <person name="Okada T."/>
            <person name="Watanabe K."/>
        </authorList>
    </citation>
    <scope>NUCLEOTIDE SEQUENCE [LARGE SCALE GENOMIC DNA]</scope>
</reference>
<keyword evidence="3" id="KW-1185">Reference proteome</keyword>
<dbReference type="PANTHER" id="PTHR31973:SF187">
    <property type="entry name" value="MUTATOR TRANSPOSASE MUDRA PROTEIN"/>
    <property type="match status" value="1"/>
</dbReference>
<feature type="region of interest" description="Disordered" evidence="1">
    <location>
        <begin position="102"/>
        <end position="180"/>
    </location>
</feature>
<dbReference type="EMBL" id="BAABME010007112">
    <property type="protein sequence ID" value="GAA0170147.1"/>
    <property type="molecule type" value="Genomic_DNA"/>
</dbReference>
<proteinExistence type="predicted"/>
<feature type="compositionally biased region" description="Polar residues" evidence="1">
    <location>
        <begin position="108"/>
        <end position="127"/>
    </location>
</feature>
<dbReference type="Proteomes" id="UP001454036">
    <property type="component" value="Unassembled WGS sequence"/>
</dbReference>
<name>A0AAV3R587_LITER</name>
<gene>
    <name evidence="2" type="ORF">LIER_24476</name>
</gene>
<evidence type="ECO:0000313" key="2">
    <source>
        <dbReference type="EMBL" id="GAA0170147.1"/>
    </source>
</evidence>
<evidence type="ECO:0000256" key="1">
    <source>
        <dbReference type="SAM" id="MobiDB-lite"/>
    </source>
</evidence>
<protein>
    <recommendedName>
        <fullName evidence="4">MULE transposase domain-containing protein</fullName>
    </recommendedName>
</protein>
<organism evidence="2 3">
    <name type="scientific">Lithospermum erythrorhizon</name>
    <name type="common">Purple gromwell</name>
    <name type="synonym">Lithospermum officinale var. erythrorhizon</name>
    <dbReference type="NCBI Taxonomy" id="34254"/>
    <lineage>
        <taxon>Eukaryota</taxon>
        <taxon>Viridiplantae</taxon>
        <taxon>Streptophyta</taxon>
        <taxon>Embryophyta</taxon>
        <taxon>Tracheophyta</taxon>
        <taxon>Spermatophyta</taxon>
        <taxon>Magnoliopsida</taxon>
        <taxon>eudicotyledons</taxon>
        <taxon>Gunneridae</taxon>
        <taxon>Pentapetalae</taxon>
        <taxon>asterids</taxon>
        <taxon>lamiids</taxon>
        <taxon>Boraginales</taxon>
        <taxon>Boraginaceae</taxon>
        <taxon>Boraginoideae</taxon>
        <taxon>Lithospermeae</taxon>
        <taxon>Lithospermum</taxon>
    </lineage>
</organism>
<accession>A0AAV3R587</accession>
<evidence type="ECO:0000313" key="3">
    <source>
        <dbReference type="Proteomes" id="UP001454036"/>
    </source>
</evidence>